<dbReference type="EC" id="6.1.1.11" evidence="12"/>
<evidence type="ECO:0000256" key="5">
    <source>
        <dbReference type="ARBA" id="ARBA00022598"/>
    </source>
</evidence>
<sequence>MLDVKILRSDYAKVEQALKNRNKSLDLIAGFPELDTRRRELLQESETLKNRRNIVSGEVAKRKKNKEDAEELILEMREVSDRIKAMDEEVRELEASISEMMMAIPNIPHESVSVGASEEDNVEVRRWAEPTTFDFEPKAHWDIAQGLDILDFEAAAKVTGSRFTFYKGLGARLERALINFMMDLHSSEHGYEEMLPPYIVNGDSLRGTGQLPKFEEDLFKIRDTDYYLIPTAEVPVTNYYRDEILSTEDLPKHFVAYSSCFRSEAGSAGRDTRGLIRQHQFNKVELVKLVSPETSYEELEKMTANAEHVLQLLKLPYRVMALSTGDMGFSAAKTYDLEVWLPESGMYREISSCSNTEDFQARRANIRFRPEPKAKPEFVHTLNGSALAVGRTVAAILENYQQADGSVVVPEVLQPYMGNVQVIQPKNK</sequence>
<evidence type="ECO:0000256" key="10">
    <source>
        <dbReference type="ARBA" id="ARBA00047929"/>
    </source>
</evidence>
<accession>A0A9X2B5N5</accession>
<evidence type="ECO:0000256" key="11">
    <source>
        <dbReference type="ARBA" id="ARBA00048823"/>
    </source>
</evidence>
<dbReference type="PRINTS" id="PR00981">
    <property type="entry name" value="TRNASYNTHSER"/>
</dbReference>
<evidence type="ECO:0000256" key="6">
    <source>
        <dbReference type="ARBA" id="ARBA00022741"/>
    </source>
</evidence>
<comment type="caution">
    <text evidence="12">Lacks conserved residue(s) required for the propagation of feature annotation.</text>
</comment>
<dbReference type="Pfam" id="PF00587">
    <property type="entry name" value="tRNA-synt_2b"/>
    <property type="match status" value="1"/>
</dbReference>
<dbReference type="Gene3D" id="3.30.930.10">
    <property type="entry name" value="Bira Bifunctional Protein, Domain 2"/>
    <property type="match status" value="1"/>
</dbReference>
<gene>
    <name evidence="12 17" type="primary">serS</name>
    <name evidence="17" type="ORF">MUG84_26355</name>
</gene>
<comment type="subcellular location">
    <subcellularLocation>
        <location evidence="1 12">Cytoplasm</location>
    </subcellularLocation>
</comment>
<dbReference type="EMBL" id="JALIRP010000020">
    <property type="protein sequence ID" value="MCJ8015195.1"/>
    <property type="molecule type" value="Genomic_DNA"/>
</dbReference>
<feature type="binding site" evidence="12 14">
    <location>
        <begin position="349"/>
        <end position="352"/>
    </location>
    <ligand>
        <name>ATP</name>
        <dbReference type="ChEBI" id="CHEBI:30616"/>
    </ligand>
</feature>
<dbReference type="PANTHER" id="PTHR43697">
    <property type="entry name" value="SERYL-TRNA SYNTHETASE"/>
    <property type="match status" value="1"/>
</dbReference>
<feature type="coiled-coil region" evidence="15">
    <location>
        <begin position="62"/>
        <end position="103"/>
    </location>
</feature>
<protein>
    <recommendedName>
        <fullName evidence="12">Serine--tRNA ligase</fullName>
        <ecNumber evidence="12">6.1.1.11</ecNumber>
    </recommendedName>
    <alternativeName>
        <fullName evidence="12">Seryl-tRNA synthetase</fullName>
        <shortName evidence="12">SerRS</shortName>
    </alternativeName>
    <alternativeName>
        <fullName evidence="12">Seryl-tRNA(Ser/Sec) synthetase</fullName>
    </alternativeName>
</protein>
<dbReference type="InterPro" id="IPR006195">
    <property type="entry name" value="aa-tRNA-synth_II"/>
</dbReference>
<feature type="binding site" evidence="13">
    <location>
        <position position="383"/>
    </location>
    <ligand>
        <name>L-serine</name>
        <dbReference type="ChEBI" id="CHEBI:33384"/>
    </ligand>
</feature>
<keyword evidence="5 12" id="KW-0436">Ligase</keyword>
<keyword evidence="4 12" id="KW-0963">Cytoplasm</keyword>
<evidence type="ECO:0000313" key="18">
    <source>
        <dbReference type="Proteomes" id="UP001139347"/>
    </source>
</evidence>
<dbReference type="SUPFAM" id="SSF55681">
    <property type="entry name" value="Class II aaRS and biotin synthetases"/>
    <property type="match status" value="1"/>
</dbReference>
<evidence type="ECO:0000256" key="1">
    <source>
        <dbReference type="ARBA" id="ARBA00004496"/>
    </source>
</evidence>
<feature type="binding site" evidence="13">
    <location>
        <position position="231"/>
    </location>
    <ligand>
        <name>L-serine</name>
        <dbReference type="ChEBI" id="CHEBI:33384"/>
    </ligand>
</feature>
<feature type="binding site" evidence="13">
    <location>
        <position position="262"/>
    </location>
    <ligand>
        <name>L-serine</name>
        <dbReference type="ChEBI" id="CHEBI:33384"/>
    </ligand>
</feature>
<keyword evidence="6 12" id="KW-0547">Nucleotide-binding</keyword>
<dbReference type="CDD" id="cd00770">
    <property type="entry name" value="SerRS_core"/>
    <property type="match status" value="1"/>
</dbReference>
<comment type="pathway">
    <text evidence="2 12">Aminoacyl-tRNA biosynthesis; selenocysteinyl-tRNA(Sec) biosynthesis; L-seryl-tRNA(Sec) from L-serine and tRNA(Sec): step 1/1.</text>
</comment>
<feature type="binding site" evidence="12">
    <location>
        <begin position="231"/>
        <end position="233"/>
    </location>
    <ligand>
        <name>L-serine</name>
        <dbReference type="ChEBI" id="CHEBI:33384"/>
    </ligand>
</feature>
<keyword evidence="9 12" id="KW-0030">Aminoacyl-tRNA synthetase</keyword>
<evidence type="ECO:0000256" key="15">
    <source>
        <dbReference type="SAM" id="Coils"/>
    </source>
</evidence>
<dbReference type="Pfam" id="PF02403">
    <property type="entry name" value="Seryl_tRNA_N"/>
    <property type="match status" value="1"/>
</dbReference>
<evidence type="ECO:0000256" key="13">
    <source>
        <dbReference type="PIRSR" id="PIRSR001529-1"/>
    </source>
</evidence>
<keyword evidence="15" id="KW-0175">Coiled coil</keyword>
<keyword evidence="8 12" id="KW-0648">Protein biosynthesis</keyword>
<dbReference type="InterPro" id="IPR015866">
    <property type="entry name" value="Ser-tRNA-synth_1_N"/>
</dbReference>
<dbReference type="GO" id="GO:0005737">
    <property type="term" value="C:cytoplasm"/>
    <property type="evidence" value="ECO:0007669"/>
    <property type="project" value="UniProtKB-SubCell"/>
</dbReference>
<dbReference type="InterPro" id="IPR042103">
    <property type="entry name" value="SerRS_1_N_sf"/>
</dbReference>
<dbReference type="InterPro" id="IPR002317">
    <property type="entry name" value="Ser-tRNA-ligase_type_1"/>
</dbReference>
<feature type="binding site" evidence="12">
    <location>
        <position position="385"/>
    </location>
    <ligand>
        <name>L-serine</name>
        <dbReference type="ChEBI" id="CHEBI:33384"/>
    </ligand>
</feature>
<comment type="caution">
    <text evidence="17">The sequence shown here is derived from an EMBL/GenBank/DDBJ whole genome shotgun (WGS) entry which is preliminary data.</text>
</comment>
<organism evidence="17 18">
    <name type="scientific">Paenibacillus mangrovi</name>
    <dbReference type="NCBI Taxonomy" id="2931978"/>
    <lineage>
        <taxon>Bacteria</taxon>
        <taxon>Bacillati</taxon>
        <taxon>Bacillota</taxon>
        <taxon>Bacilli</taxon>
        <taxon>Bacillales</taxon>
        <taxon>Paenibacillaceae</taxon>
        <taxon>Paenibacillus</taxon>
    </lineage>
</organism>
<dbReference type="InterPro" id="IPR033729">
    <property type="entry name" value="SerRS_core"/>
</dbReference>
<dbReference type="HAMAP" id="MF_00176">
    <property type="entry name" value="Ser_tRNA_synth_type1"/>
    <property type="match status" value="1"/>
</dbReference>
<comment type="catalytic activity">
    <reaction evidence="10 12">
        <text>tRNA(Sec) + L-serine + ATP = L-seryl-tRNA(Sec) + AMP + diphosphate + H(+)</text>
        <dbReference type="Rhea" id="RHEA:42580"/>
        <dbReference type="Rhea" id="RHEA-COMP:9742"/>
        <dbReference type="Rhea" id="RHEA-COMP:10128"/>
        <dbReference type="ChEBI" id="CHEBI:15378"/>
        <dbReference type="ChEBI" id="CHEBI:30616"/>
        <dbReference type="ChEBI" id="CHEBI:33019"/>
        <dbReference type="ChEBI" id="CHEBI:33384"/>
        <dbReference type="ChEBI" id="CHEBI:78442"/>
        <dbReference type="ChEBI" id="CHEBI:78533"/>
        <dbReference type="ChEBI" id="CHEBI:456215"/>
        <dbReference type="EC" id="6.1.1.11"/>
    </reaction>
</comment>
<proteinExistence type="inferred from homology"/>
<keyword evidence="7 12" id="KW-0067">ATP-binding</keyword>
<dbReference type="InterPro" id="IPR010978">
    <property type="entry name" value="tRNA-bd_arm"/>
</dbReference>
<comment type="similarity">
    <text evidence="3 12">Belongs to the class-II aminoacyl-tRNA synthetase family. Type-1 seryl-tRNA synthetase subfamily.</text>
</comment>
<comment type="domain">
    <text evidence="12">Consists of two distinct domains, a catalytic core and a N-terminal extension that is involved in tRNA binding.</text>
</comment>
<dbReference type="PANTHER" id="PTHR43697:SF1">
    <property type="entry name" value="SERINE--TRNA LIGASE"/>
    <property type="match status" value="1"/>
</dbReference>
<dbReference type="SUPFAM" id="SSF46589">
    <property type="entry name" value="tRNA-binding arm"/>
    <property type="match status" value="1"/>
</dbReference>
<dbReference type="NCBIfam" id="TIGR00414">
    <property type="entry name" value="serS"/>
    <property type="match status" value="1"/>
</dbReference>
<feature type="binding site" evidence="12 14">
    <location>
        <begin position="262"/>
        <end position="264"/>
    </location>
    <ligand>
        <name>ATP</name>
        <dbReference type="ChEBI" id="CHEBI:30616"/>
    </ligand>
</feature>
<reference evidence="17" key="1">
    <citation type="submission" date="2022-04" db="EMBL/GenBank/DDBJ databases">
        <title>Paenibacillus mangrovi sp. nov., a novel endophytic bacterium isolated from bark of Kandelia candel.</title>
        <authorList>
            <person name="Tuo L."/>
        </authorList>
    </citation>
    <scope>NUCLEOTIDE SEQUENCE</scope>
    <source>
        <strain evidence="17">KQZ6P-2</strain>
    </source>
</reference>
<evidence type="ECO:0000256" key="8">
    <source>
        <dbReference type="ARBA" id="ARBA00022917"/>
    </source>
</evidence>
<evidence type="ECO:0000256" key="12">
    <source>
        <dbReference type="HAMAP-Rule" id="MF_00176"/>
    </source>
</evidence>
<name>A0A9X2B5N5_9BACL</name>
<dbReference type="GO" id="GO:0016260">
    <property type="term" value="P:selenocysteine biosynthetic process"/>
    <property type="evidence" value="ECO:0007669"/>
    <property type="project" value="UniProtKB-UniRule"/>
</dbReference>
<evidence type="ECO:0000256" key="2">
    <source>
        <dbReference type="ARBA" id="ARBA00005045"/>
    </source>
</evidence>
<comment type="catalytic activity">
    <reaction evidence="11 12">
        <text>tRNA(Ser) + L-serine + ATP = L-seryl-tRNA(Ser) + AMP + diphosphate + H(+)</text>
        <dbReference type="Rhea" id="RHEA:12292"/>
        <dbReference type="Rhea" id="RHEA-COMP:9669"/>
        <dbReference type="Rhea" id="RHEA-COMP:9703"/>
        <dbReference type="ChEBI" id="CHEBI:15378"/>
        <dbReference type="ChEBI" id="CHEBI:30616"/>
        <dbReference type="ChEBI" id="CHEBI:33019"/>
        <dbReference type="ChEBI" id="CHEBI:33384"/>
        <dbReference type="ChEBI" id="CHEBI:78442"/>
        <dbReference type="ChEBI" id="CHEBI:78533"/>
        <dbReference type="ChEBI" id="CHEBI:456215"/>
        <dbReference type="EC" id="6.1.1.11"/>
    </reaction>
</comment>
<dbReference type="InterPro" id="IPR002314">
    <property type="entry name" value="aa-tRNA-synt_IIb"/>
</dbReference>
<dbReference type="GO" id="GO:0004828">
    <property type="term" value="F:serine-tRNA ligase activity"/>
    <property type="evidence" value="ECO:0007669"/>
    <property type="project" value="UniProtKB-UniRule"/>
</dbReference>
<evidence type="ECO:0000256" key="9">
    <source>
        <dbReference type="ARBA" id="ARBA00023146"/>
    </source>
</evidence>
<dbReference type="GO" id="GO:0016740">
    <property type="term" value="F:transferase activity"/>
    <property type="evidence" value="ECO:0007669"/>
    <property type="project" value="UniProtKB-ARBA"/>
</dbReference>
<dbReference type="GO" id="GO:0140096">
    <property type="term" value="F:catalytic activity, acting on a protein"/>
    <property type="evidence" value="ECO:0007669"/>
    <property type="project" value="UniProtKB-ARBA"/>
</dbReference>
<dbReference type="RefSeq" id="WP_244731142.1">
    <property type="nucleotide sequence ID" value="NZ_JALIRP010000020.1"/>
</dbReference>
<dbReference type="AlphaFoldDB" id="A0A9X2B5N5"/>
<dbReference type="PROSITE" id="PS50862">
    <property type="entry name" value="AA_TRNA_LIGASE_II"/>
    <property type="match status" value="1"/>
</dbReference>
<feature type="binding site" evidence="12 13">
    <location>
        <position position="285"/>
    </location>
    <ligand>
        <name>L-serine</name>
        <dbReference type="ChEBI" id="CHEBI:33384"/>
    </ligand>
</feature>
<dbReference type="GO" id="GO:0005524">
    <property type="term" value="F:ATP binding"/>
    <property type="evidence" value="ECO:0007669"/>
    <property type="project" value="UniProtKB-UniRule"/>
</dbReference>
<dbReference type="Proteomes" id="UP001139347">
    <property type="component" value="Unassembled WGS sequence"/>
</dbReference>
<evidence type="ECO:0000313" key="17">
    <source>
        <dbReference type="EMBL" id="MCJ8015195.1"/>
    </source>
</evidence>
<dbReference type="InterPro" id="IPR045864">
    <property type="entry name" value="aa-tRNA-synth_II/BPL/LPL"/>
</dbReference>
<evidence type="ECO:0000256" key="4">
    <source>
        <dbReference type="ARBA" id="ARBA00022490"/>
    </source>
</evidence>
<evidence type="ECO:0000256" key="7">
    <source>
        <dbReference type="ARBA" id="ARBA00022840"/>
    </source>
</evidence>
<dbReference type="Gene3D" id="1.10.287.40">
    <property type="entry name" value="Serine-tRNA synthetase, tRNA binding domain"/>
    <property type="match status" value="1"/>
</dbReference>
<feature type="domain" description="Aminoacyl-transfer RNA synthetases class-II family profile" evidence="16">
    <location>
        <begin position="172"/>
        <end position="410"/>
    </location>
</feature>
<dbReference type="GO" id="GO:0006434">
    <property type="term" value="P:seryl-tRNA aminoacylation"/>
    <property type="evidence" value="ECO:0007669"/>
    <property type="project" value="UniProtKB-UniRule"/>
</dbReference>
<evidence type="ECO:0000256" key="14">
    <source>
        <dbReference type="PIRSR" id="PIRSR001529-2"/>
    </source>
</evidence>
<keyword evidence="18" id="KW-1185">Reference proteome</keyword>
<comment type="subunit">
    <text evidence="12">Homodimer. The tRNA molecule binds across the dimer.</text>
</comment>
<evidence type="ECO:0000259" key="16">
    <source>
        <dbReference type="PROSITE" id="PS50862"/>
    </source>
</evidence>
<comment type="function">
    <text evidence="12">Catalyzes the attachment of serine to tRNA(Ser). Is also able to aminoacylate tRNA(Sec) with serine, to form the misacylated tRNA L-seryl-tRNA(Sec), which will be further converted into selenocysteinyl-tRNA(Sec).</text>
</comment>
<evidence type="ECO:0000256" key="3">
    <source>
        <dbReference type="ARBA" id="ARBA00010728"/>
    </source>
</evidence>
<dbReference type="PIRSF" id="PIRSF001529">
    <property type="entry name" value="Ser-tRNA-synth_IIa"/>
    <property type="match status" value="1"/>
</dbReference>